<dbReference type="RefSeq" id="WP_263744430.1">
    <property type="nucleotide sequence ID" value="NZ_JAOWRF010000083.1"/>
</dbReference>
<dbReference type="Proteomes" id="UP001526143">
    <property type="component" value="Unassembled WGS sequence"/>
</dbReference>
<proteinExistence type="predicted"/>
<name>A0ABT3AV10_9CYAN</name>
<organism evidence="1 2">
    <name type="scientific">Plectonema radiosum NIES-515</name>
    <dbReference type="NCBI Taxonomy" id="2986073"/>
    <lineage>
        <taxon>Bacteria</taxon>
        <taxon>Bacillati</taxon>
        <taxon>Cyanobacteriota</taxon>
        <taxon>Cyanophyceae</taxon>
        <taxon>Oscillatoriophycideae</taxon>
        <taxon>Oscillatoriales</taxon>
        <taxon>Microcoleaceae</taxon>
        <taxon>Plectonema</taxon>
    </lineage>
</organism>
<protein>
    <submittedName>
        <fullName evidence="1">Uncharacterized protein</fullName>
    </submittedName>
</protein>
<dbReference type="EMBL" id="JAOWRF010000083">
    <property type="protein sequence ID" value="MCV3212928.1"/>
    <property type="molecule type" value="Genomic_DNA"/>
</dbReference>
<gene>
    <name evidence="1" type="ORF">OGM63_05185</name>
</gene>
<reference evidence="1 2" key="1">
    <citation type="submission" date="2022-10" db="EMBL/GenBank/DDBJ databases">
        <title>Identification of biosynthetic pathway for the production of the potent trypsin inhibitor radiosumin.</title>
        <authorList>
            <person name="Fewer D.P."/>
            <person name="Delbaje E."/>
            <person name="Ouyang X."/>
            <person name="Agostino P.D."/>
            <person name="Wahlsten M."/>
            <person name="Jokela J."/>
            <person name="Permi P."/>
            <person name="Haapaniemi E."/>
            <person name="Koistinen H."/>
        </authorList>
    </citation>
    <scope>NUCLEOTIDE SEQUENCE [LARGE SCALE GENOMIC DNA]</scope>
    <source>
        <strain evidence="1 2">NIES-515</strain>
    </source>
</reference>
<evidence type="ECO:0000313" key="1">
    <source>
        <dbReference type="EMBL" id="MCV3212928.1"/>
    </source>
</evidence>
<accession>A0ABT3AV10</accession>
<keyword evidence="2" id="KW-1185">Reference proteome</keyword>
<sequence length="70" mass="7851">MVGTITTNHPSGDAQQIEDRCANTTCYNFQRQLWSGSFPPKRAEWKISNAVVHAPTLLLTTNHQPLPKEC</sequence>
<comment type="caution">
    <text evidence="1">The sequence shown here is derived from an EMBL/GenBank/DDBJ whole genome shotgun (WGS) entry which is preliminary data.</text>
</comment>
<evidence type="ECO:0000313" key="2">
    <source>
        <dbReference type="Proteomes" id="UP001526143"/>
    </source>
</evidence>